<dbReference type="SMART" id="SM00836">
    <property type="entry name" value="DALR_1"/>
    <property type="match status" value="1"/>
</dbReference>
<dbReference type="GO" id="GO:0005524">
    <property type="term" value="F:ATP binding"/>
    <property type="evidence" value="ECO:0007669"/>
    <property type="project" value="UniProtKB-KW"/>
</dbReference>
<dbReference type="AlphaFoldDB" id="A0A2J7Q5B2"/>
<keyword evidence="3 12" id="KW-0436">Ligase</keyword>
<reference evidence="14 15" key="1">
    <citation type="submission" date="2017-12" db="EMBL/GenBank/DDBJ databases">
        <title>Hemimetabolous genomes reveal molecular basis of termite eusociality.</title>
        <authorList>
            <person name="Harrison M.C."/>
            <person name="Jongepier E."/>
            <person name="Robertson H.M."/>
            <person name="Arning N."/>
            <person name="Bitard-Feildel T."/>
            <person name="Chao H."/>
            <person name="Childers C.P."/>
            <person name="Dinh H."/>
            <person name="Doddapaneni H."/>
            <person name="Dugan S."/>
            <person name="Gowin J."/>
            <person name="Greiner C."/>
            <person name="Han Y."/>
            <person name="Hu H."/>
            <person name="Hughes D.S.T."/>
            <person name="Huylmans A.-K."/>
            <person name="Kemena C."/>
            <person name="Kremer L.P.M."/>
            <person name="Lee S.L."/>
            <person name="Lopez-Ezquerra A."/>
            <person name="Mallet L."/>
            <person name="Monroy-Kuhn J.M."/>
            <person name="Moser A."/>
            <person name="Murali S.C."/>
            <person name="Muzny D.M."/>
            <person name="Otani S."/>
            <person name="Piulachs M.-D."/>
            <person name="Poelchau M."/>
            <person name="Qu J."/>
            <person name="Schaub F."/>
            <person name="Wada-Katsumata A."/>
            <person name="Worley K.C."/>
            <person name="Xie Q."/>
            <person name="Ylla G."/>
            <person name="Poulsen M."/>
            <person name="Gibbs R.A."/>
            <person name="Schal C."/>
            <person name="Richards S."/>
            <person name="Belles X."/>
            <person name="Korb J."/>
            <person name="Bornberg-Bauer E."/>
        </authorList>
    </citation>
    <scope>NUCLEOTIDE SEQUENCE [LARGE SCALE GENOMIC DNA]</scope>
    <source>
        <tissue evidence="14">Whole body</tissue>
    </source>
</reference>
<dbReference type="InterPro" id="IPR014729">
    <property type="entry name" value="Rossmann-like_a/b/a_fold"/>
</dbReference>
<keyword evidence="4 12" id="KW-0547">Nucleotide-binding</keyword>
<dbReference type="PROSITE" id="PS00178">
    <property type="entry name" value="AA_TRNA_LIGASE_I"/>
    <property type="match status" value="1"/>
</dbReference>
<keyword evidence="7 12" id="KW-0030">Aminoacyl-tRNA synthetase</keyword>
<keyword evidence="15" id="KW-1185">Reference proteome</keyword>
<dbReference type="InParanoid" id="A0A2J7Q5B2"/>
<dbReference type="InterPro" id="IPR001278">
    <property type="entry name" value="Arg-tRNA-ligase"/>
</dbReference>
<comment type="similarity">
    <text evidence="1 12">Belongs to the class-I aminoacyl-tRNA synthetase family.</text>
</comment>
<dbReference type="FunFam" id="3.40.50.620:FF:000058">
    <property type="entry name" value="Mitochondrial arginyl-tRNA synthetase"/>
    <property type="match status" value="1"/>
</dbReference>
<dbReference type="InterPro" id="IPR035684">
    <property type="entry name" value="ArgRS_core"/>
</dbReference>
<evidence type="ECO:0000313" key="15">
    <source>
        <dbReference type="Proteomes" id="UP000235965"/>
    </source>
</evidence>
<organism evidence="14 15">
    <name type="scientific">Cryptotermes secundus</name>
    <dbReference type="NCBI Taxonomy" id="105785"/>
    <lineage>
        <taxon>Eukaryota</taxon>
        <taxon>Metazoa</taxon>
        <taxon>Ecdysozoa</taxon>
        <taxon>Arthropoda</taxon>
        <taxon>Hexapoda</taxon>
        <taxon>Insecta</taxon>
        <taxon>Pterygota</taxon>
        <taxon>Neoptera</taxon>
        <taxon>Polyneoptera</taxon>
        <taxon>Dictyoptera</taxon>
        <taxon>Blattodea</taxon>
        <taxon>Blattoidea</taxon>
        <taxon>Termitoidae</taxon>
        <taxon>Kalotermitidae</taxon>
        <taxon>Cryptotermitinae</taxon>
        <taxon>Cryptotermes</taxon>
    </lineage>
</organism>
<name>A0A2J7Q5B2_9NEOP</name>
<dbReference type="FunFam" id="1.10.730.10:FF:000006">
    <property type="entry name" value="Arginyl-tRNA synthetase 2, mitochondrial"/>
    <property type="match status" value="1"/>
</dbReference>
<dbReference type="Proteomes" id="UP000235965">
    <property type="component" value="Unassembled WGS sequence"/>
</dbReference>
<evidence type="ECO:0000256" key="1">
    <source>
        <dbReference type="ARBA" id="ARBA00005594"/>
    </source>
</evidence>
<evidence type="ECO:0000256" key="11">
    <source>
        <dbReference type="ARBA" id="ARBA00049595"/>
    </source>
</evidence>
<dbReference type="InterPro" id="IPR009080">
    <property type="entry name" value="tRNAsynth_Ia_anticodon-bd"/>
</dbReference>
<dbReference type="SUPFAM" id="SSF47323">
    <property type="entry name" value="Anticodon-binding domain of a subclass of class I aminoacyl-tRNA synthetases"/>
    <property type="match status" value="1"/>
</dbReference>
<dbReference type="PANTHER" id="PTHR11956:SF11">
    <property type="entry name" value="ARGININE--TRNA LIGASE, MITOCHONDRIAL-RELATED"/>
    <property type="match status" value="1"/>
</dbReference>
<dbReference type="FunCoup" id="A0A2J7Q5B2">
    <property type="interactions" value="1491"/>
</dbReference>
<keyword evidence="5 12" id="KW-0067">ATP-binding</keyword>
<protein>
    <recommendedName>
        <fullName evidence="9">Probable arginine--tRNA ligase, mitochondrial</fullName>
        <ecNumber evidence="2">6.1.1.19</ecNumber>
    </recommendedName>
    <alternativeName>
        <fullName evidence="8">Arginyl-tRNA synthetase</fullName>
    </alternativeName>
</protein>
<dbReference type="InterPro" id="IPR001412">
    <property type="entry name" value="aa-tRNA-synth_I_CS"/>
</dbReference>
<evidence type="ECO:0000313" key="14">
    <source>
        <dbReference type="EMBL" id="PNF23771.1"/>
    </source>
</evidence>
<comment type="function">
    <text evidence="11">Catalyzes the attachment of arginine to tRNA(Arg) in a two-step reaction: arginine is first activated by ATP to form Arg-AMP and then transferred to the acceptor end of tRNA(Arg).</text>
</comment>
<feature type="domain" description="DALR anticodon binding" evidence="13">
    <location>
        <begin position="470"/>
        <end position="585"/>
    </location>
</feature>
<gene>
    <name evidence="14" type="ORF">B7P43_G16828</name>
</gene>
<evidence type="ECO:0000256" key="8">
    <source>
        <dbReference type="ARBA" id="ARBA00033033"/>
    </source>
</evidence>
<dbReference type="NCBIfam" id="TIGR00456">
    <property type="entry name" value="argS"/>
    <property type="match status" value="1"/>
</dbReference>
<dbReference type="GO" id="GO:0006420">
    <property type="term" value="P:arginyl-tRNA aminoacylation"/>
    <property type="evidence" value="ECO:0007669"/>
    <property type="project" value="InterPro"/>
</dbReference>
<dbReference type="Gene3D" id="1.10.730.10">
    <property type="entry name" value="Isoleucyl-tRNA Synthetase, Domain 1"/>
    <property type="match status" value="1"/>
</dbReference>
<evidence type="ECO:0000256" key="12">
    <source>
        <dbReference type="RuleBase" id="RU363038"/>
    </source>
</evidence>
<dbReference type="EC" id="6.1.1.19" evidence="2"/>
<dbReference type="STRING" id="105785.A0A2J7Q5B2"/>
<evidence type="ECO:0000256" key="10">
    <source>
        <dbReference type="ARBA" id="ARBA00049339"/>
    </source>
</evidence>
<evidence type="ECO:0000256" key="3">
    <source>
        <dbReference type="ARBA" id="ARBA00022598"/>
    </source>
</evidence>
<accession>A0A2J7Q5B2</accession>
<dbReference type="InterPro" id="IPR008909">
    <property type="entry name" value="DALR_anticod-bd"/>
</dbReference>
<evidence type="ECO:0000256" key="2">
    <source>
        <dbReference type="ARBA" id="ARBA00012837"/>
    </source>
</evidence>
<evidence type="ECO:0000259" key="13">
    <source>
        <dbReference type="SMART" id="SM00836"/>
    </source>
</evidence>
<dbReference type="GO" id="GO:0004814">
    <property type="term" value="F:arginine-tRNA ligase activity"/>
    <property type="evidence" value="ECO:0007669"/>
    <property type="project" value="UniProtKB-EC"/>
</dbReference>
<dbReference type="OrthoDB" id="68056at2759"/>
<dbReference type="Pfam" id="PF00750">
    <property type="entry name" value="tRNA-synt_1d"/>
    <property type="match status" value="1"/>
</dbReference>
<sequence>MAHKLKTYICSRILEVVNWKTSQNTFMPSLLSHHITLGKGQKGTNIEFCLPVTSLQKVLSRDKEINMCEVRRIVTDDIICEVHEETIKKDVSIVFEINRNVFIKEVLQDIVSDPIKWRKTLARSLLPHSEEKKVIVEYSSPNIAKPFHMGHLRSTIIGNFTANILEFLSHKVVRINYLGDWGTQFGLLQVGLDMCDYSETMIKQNPLQLLYQAYVEANKRAEIDPSVSARAREAFCSLERGNTDNMKKWQLFRSYTEQELQHVYQRLGIRFDEYRWESQYSGKQISSILHLLETRGLLKNESDGKKVVEINEQWRVPVIKSDGSTLYLTRDIAAALDRYDQHNFTEMLYVVDISQTDHFAALFGVLSSMQLPWASSLKHIKFGRIRGMSTRKGSVVFLSDILDEIRDIMATKQQESHTTKVLLGENNERTADILGTSAVIINDLKQRRKRDYEFDWNRALQVQGDTGVKLQYTHCRLCSLEKNSGATLPLECDSSVLQEREAVLLVKNIARFNEVIMKTYEDLEACILVNYLLQFCNLINSAFEVLQIKNEDVHIGSQRLLLFHSSRIVLNQGMKILGLQPLQQM</sequence>
<evidence type="ECO:0000256" key="9">
    <source>
        <dbReference type="ARBA" id="ARBA00039495"/>
    </source>
</evidence>
<dbReference type="EMBL" id="NEVH01017580">
    <property type="protein sequence ID" value="PNF23771.1"/>
    <property type="molecule type" value="Genomic_DNA"/>
</dbReference>
<comment type="catalytic activity">
    <reaction evidence="10">
        <text>tRNA(Arg) + L-arginine + ATP = L-arginyl-tRNA(Arg) + AMP + diphosphate</text>
        <dbReference type="Rhea" id="RHEA:20301"/>
        <dbReference type="Rhea" id="RHEA-COMP:9658"/>
        <dbReference type="Rhea" id="RHEA-COMP:9673"/>
        <dbReference type="ChEBI" id="CHEBI:30616"/>
        <dbReference type="ChEBI" id="CHEBI:32682"/>
        <dbReference type="ChEBI" id="CHEBI:33019"/>
        <dbReference type="ChEBI" id="CHEBI:78442"/>
        <dbReference type="ChEBI" id="CHEBI:78513"/>
        <dbReference type="ChEBI" id="CHEBI:456215"/>
        <dbReference type="EC" id="6.1.1.19"/>
    </reaction>
</comment>
<dbReference type="PANTHER" id="PTHR11956">
    <property type="entry name" value="ARGINYL-TRNA SYNTHETASE"/>
    <property type="match status" value="1"/>
</dbReference>
<proteinExistence type="inferred from homology"/>
<dbReference type="PRINTS" id="PR01038">
    <property type="entry name" value="TRNASYNTHARG"/>
</dbReference>
<evidence type="ECO:0000256" key="6">
    <source>
        <dbReference type="ARBA" id="ARBA00022917"/>
    </source>
</evidence>
<evidence type="ECO:0000256" key="5">
    <source>
        <dbReference type="ARBA" id="ARBA00022840"/>
    </source>
</evidence>
<comment type="caution">
    <text evidence="14">The sequence shown here is derived from an EMBL/GenBank/DDBJ whole genome shotgun (WGS) entry which is preliminary data.</text>
</comment>
<dbReference type="GO" id="GO:0032543">
    <property type="term" value="P:mitochondrial translation"/>
    <property type="evidence" value="ECO:0007669"/>
    <property type="project" value="TreeGrafter"/>
</dbReference>
<dbReference type="SUPFAM" id="SSF52374">
    <property type="entry name" value="Nucleotidylyl transferase"/>
    <property type="match status" value="1"/>
</dbReference>
<evidence type="ECO:0000256" key="4">
    <source>
        <dbReference type="ARBA" id="ARBA00022741"/>
    </source>
</evidence>
<dbReference type="Pfam" id="PF05746">
    <property type="entry name" value="DALR_1"/>
    <property type="match status" value="1"/>
</dbReference>
<keyword evidence="6 12" id="KW-0648">Protein biosynthesis</keyword>
<dbReference type="GO" id="GO:0005739">
    <property type="term" value="C:mitochondrion"/>
    <property type="evidence" value="ECO:0007669"/>
    <property type="project" value="TreeGrafter"/>
</dbReference>
<evidence type="ECO:0000256" key="7">
    <source>
        <dbReference type="ARBA" id="ARBA00023146"/>
    </source>
</evidence>
<dbReference type="Gene3D" id="3.40.50.620">
    <property type="entry name" value="HUPs"/>
    <property type="match status" value="1"/>
</dbReference>